<gene>
    <name evidence="1" type="ORF">F2P45_13700</name>
</gene>
<keyword evidence="2" id="KW-1185">Reference proteome</keyword>
<comment type="caution">
    <text evidence="1">The sequence shown here is derived from an EMBL/GenBank/DDBJ whole genome shotgun (WGS) entry which is preliminary data.</text>
</comment>
<dbReference type="EMBL" id="WHJH01000014">
    <property type="protein sequence ID" value="NHZ90061.1"/>
    <property type="molecule type" value="Genomic_DNA"/>
</dbReference>
<accession>A0ABX0NTD0</accession>
<evidence type="ECO:0000313" key="1">
    <source>
        <dbReference type="EMBL" id="NHZ90061.1"/>
    </source>
</evidence>
<protein>
    <recommendedName>
        <fullName evidence="3">DUF2726 domain-containing protein</fullName>
    </recommendedName>
</protein>
<evidence type="ECO:0008006" key="3">
    <source>
        <dbReference type="Google" id="ProtNLM"/>
    </source>
</evidence>
<reference evidence="1 2" key="1">
    <citation type="submission" date="2019-10" db="EMBL/GenBank/DDBJ databases">
        <title>Taxonomy of Antarctic Massilia spp.: description of Massilia rubra sp. nov., Massilia aquatica sp. nov., Massilia mucilaginosa sp. nov., Massilia frigida sp. nov. isolated from streams, lakes and regoliths.</title>
        <authorList>
            <person name="Holochova P."/>
            <person name="Sedlacek I."/>
            <person name="Kralova S."/>
            <person name="Maslanova I."/>
            <person name="Busse H.-J."/>
            <person name="Stankova E."/>
            <person name="Vrbovska V."/>
            <person name="Kovarovic V."/>
            <person name="Bartak M."/>
            <person name="Svec P."/>
            <person name="Pantucek R."/>
        </authorList>
    </citation>
    <scope>NUCLEOTIDE SEQUENCE [LARGE SCALE GENOMIC DNA]</scope>
    <source>
        <strain evidence="1 2">CCM 8733</strain>
    </source>
</reference>
<evidence type="ECO:0000313" key="2">
    <source>
        <dbReference type="Proteomes" id="UP000609726"/>
    </source>
</evidence>
<dbReference type="Proteomes" id="UP000609726">
    <property type="component" value="Unassembled WGS sequence"/>
</dbReference>
<sequence>MLNRLLKKPAPEPVPSFTKRRFFGTEQKAFYGRLRRALPKCYIFPDIALSKLMIPSNPDPKIKRSHQDHLSGRKVDYAVFDARLHLLFVIELTVPPAPGANPDTIPIAALMASAGIRRFSWPKDNLPSTEQTLRALADYSAENMAREEGDAGEPSSQPGQPEHIDTIPVVDSIIVPRTASTLTLEALAGMAPQGALKTSYPHVWERICLFCTEPRHLHQYLHSLSMQDRGVKRAGFSEEALNEIARIQVANVGYLQTQTAPERASWNDVFTDR</sequence>
<proteinExistence type="predicted"/>
<organism evidence="1 2">
    <name type="scientific">Massilia mucilaginosa</name>
    <dbReference type="NCBI Taxonomy" id="2609282"/>
    <lineage>
        <taxon>Bacteria</taxon>
        <taxon>Pseudomonadati</taxon>
        <taxon>Pseudomonadota</taxon>
        <taxon>Betaproteobacteria</taxon>
        <taxon>Burkholderiales</taxon>
        <taxon>Oxalobacteraceae</taxon>
        <taxon>Telluria group</taxon>
        <taxon>Massilia</taxon>
    </lineage>
</organism>
<dbReference type="RefSeq" id="WP_166875721.1">
    <property type="nucleotide sequence ID" value="NZ_WHJH01000014.1"/>
</dbReference>
<name>A0ABX0NTD0_9BURK</name>